<keyword evidence="2" id="KW-1185">Reference proteome</keyword>
<comment type="caution">
    <text evidence="1">The sequence shown here is derived from an EMBL/GenBank/DDBJ whole genome shotgun (WGS) entry which is preliminary data.</text>
</comment>
<name>A0A367JSK3_RHIST</name>
<dbReference type="OrthoDB" id="2408655at2759"/>
<dbReference type="AlphaFoldDB" id="A0A367JSK3"/>
<feature type="non-terminal residue" evidence="1">
    <location>
        <position position="1"/>
    </location>
</feature>
<dbReference type="EMBL" id="PJQM01002772">
    <property type="protein sequence ID" value="RCH92898.1"/>
    <property type="molecule type" value="Genomic_DNA"/>
</dbReference>
<dbReference type="Proteomes" id="UP000253551">
    <property type="component" value="Unassembled WGS sequence"/>
</dbReference>
<gene>
    <name evidence="1" type="ORF">CU098_000984</name>
</gene>
<evidence type="ECO:0000313" key="1">
    <source>
        <dbReference type="EMBL" id="RCH92898.1"/>
    </source>
</evidence>
<reference evidence="1 2" key="1">
    <citation type="journal article" date="2018" name="G3 (Bethesda)">
        <title>Phylogenetic and Phylogenomic Definition of Rhizopus Species.</title>
        <authorList>
            <person name="Gryganskyi A.P."/>
            <person name="Golan J."/>
            <person name="Dolatabadi S."/>
            <person name="Mondo S."/>
            <person name="Robb S."/>
            <person name="Idnurm A."/>
            <person name="Muszewska A."/>
            <person name="Steczkiewicz K."/>
            <person name="Masonjones S."/>
            <person name="Liao H.L."/>
            <person name="Gajdeczka M.T."/>
            <person name="Anike F."/>
            <person name="Vuek A."/>
            <person name="Anishchenko I.M."/>
            <person name="Voigt K."/>
            <person name="de Hoog G.S."/>
            <person name="Smith M.E."/>
            <person name="Heitman J."/>
            <person name="Vilgalys R."/>
            <person name="Stajich J.E."/>
        </authorList>
    </citation>
    <scope>NUCLEOTIDE SEQUENCE [LARGE SCALE GENOMIC DNA]</scope>
    <source>
        <strain evidence="1 2">LSU 92-RS-03</strain>
    </source>
</reference>
<organism evidence="1 2">
    <name type="scientific">Rhizopus stolonifer</name>
    <name type="common">Rhizopus nigricans</name>
    <dbReference type="NCBI Taxonomy" id="4846"/>
    <lineage>
        <taxon>Eukaryota</taxon>
        <taxon>Fungi</taxon>
        <taxon>Fungi incertae sedis</taxon>
        <taxon>Mucoromycota</taxon>
        <taxon>Mucoromycotina</taxon>
        <taxon>Mucoromycetes</taxon>
        <taxon>Mucorales</taxon>
        <taxon>Mucorineae</taxon>
        <taxon>Rhizopodaceae</taxon>
        <taxon>Rhizopus</taxon>
    </lineage>
</organism>
<accession>A0A367JSK3</accession>
<protein>
    <submittedName>
        <fullName evidence="1">Uncharacterized protein</fullName>
    </submittedName>
</protein>
<proteinExistence type="predicted"/>
<sequence length="212" mass="24253">TKESSTLEQPVGISHHKHLVDVVRSMVNTLPDKGAKLKETNDMIDRLLLDSSTISSLDEITAENTNPLECPLTKKLDEMSVLTPHQGARKRSVDLANHQASYHYTSNSLLLKRQSKRPSLSMLQRPCYIQHTNDEPHAKVRMLSLDESMTLQQEQQSSVMKSDQYFDDQVPSRKLLNSLNLSVNVIQDINFDHIEFPKHESDESEDEDRMEE</sequence>
<evidence type="ECO:0000313" key="2">
    <source>
        <dbReference type="Proteomes" id="UP000253551"/>
    </source>
</evidence>